<dbReference type="PROSITE" id="PS50011">
    <property type="entry name" value="PROTEIN_KINASE_DOM"/>
    <property type="match status" value="1"/>
</dbReference>
<dbReference type="SMART" id="SM00220">
    <property type="entry name" value="S_TKc"/>
    <property type="match status" value="1"/>
</dbReference>
<dbReference type="InterPro" id="IPR000719">
    <property type="entry name" value="Prot_kinase_dom"/>
</dbReference>
<evidence type="ECO:0000313" key="4">
    <source>
        <dbReference type="EMBL" id="CAE0466275.1"/>
    </source>
</evidence>
<name>A0A7S3Q555_9STRA</name>
<keyword evidence="2" id="KW-1133">Transmembrane helix</keyword>
<evidence type="ECO:0000256" key="2">
    <source>
        <dbReference type="SAM" id="Phobius"/>
    </source>
</evidence>
<dbReference type="GO" id="GO:0004672">
    <property type="term" value="F:protein kinase activity"/>
    <property type="evidence" value="ECO:0007669"/>
    <property type="project" value="InterPro"/>
</dbReference>
<dbReference type="PANTHER" id="PTHR23257:SF963">
    <property type="entry name" value="AT08303P"/>
    <property type="match status" value="1"/>
</dbReference>
<dbReference type="GO" id="GO:0005737">
    <property type="term" value="C:cytoplasm"/>
    <property type="evidence" value="ECO:0007669"/>
    <property type="project" value="TreeGrafter"/>
</dbReference>
<dbReference type="GO" id="GO:0007165">
    <property type="term" value="P:signal transduction"/>
    <property type="evidence" value="ECO:0007669"/>
    <property type="project" value="TreeGrafter"/>
</dbReference>
<reference evidence="4" key="1">
    <citation type="submission" date="2021-01" db="EMBL/GenBank/DDBJ databases">
        <authorList>
            <person name="Corre E."/>
            <person name="Pelletier E."/>
            <person name="Niang G."/>
            <person name="Scheremetjew M."/>
            <person name="Finn R."/>
            <person name="Kale V."/>
            <person name="Holt S."/>
            <person name="Cochrane G."/>
            <person name="Meng A."/>
            <person name="Brown T."/>
            <person name="Cohen L."/>
        </authorList>
    </citation>
    <scope>NUCLEOTIDE SEQUENCE</scope>
    <source>
        <strain evidence="4">MM31A-1</strain>
    </source>
</reference>
<evidence type="ECO:0000259" key="3">
    <source>
        <dbReference type="PROSITE" id="PS50011"/>
    </source>
</evidence>
<dbReference type="GO" id="GO:0005524">
    <property type="term" value="F:ATP binding"/>
    <property type="evidence" value="ECO:0007669"/>
    <property type="project" value="InterPro"/>
</dbReference>
<dbReference type="Pfam" id="PF00069">
    <property type="entry name" value="Pkinase"/>
    <property type="match status" value="1"/>
</dbReference>
<dbReference type="EMBL" id="HBIO01014395">
    <property type="protein sequence ID" value="CAE0466275.1"/>
    <property type="molecule type" value="Transcribed_RNA"/>
</dbReference>
<dbReference type="SUPFAM" id="SSF56112">
    <property type="entry name" value="Protein kinase-like (PK-like)"/>
    <property type="match status" value="1"/>
</dbReference>
<keyword evidence="2" id="KW-0472">Membrane</keyword>
<dbReference type="Gene3D" id="1.10.510.10">
    <property type="entry name" value="Transferase(Phosphotransferase) domain 1"/>
    <property type="match status" value="1"/>
</dbReference>
<dbReference type="AlphaFoldDB" id="A0A7S3Q555"/>
<keyword evidence="2" id="KW-0812">Transmembrane</keyword>
<dbReference type="PANTHER" id="PTHR23257">
    <property type="entry name" value="SERINE-THREONINE PROTEIN KINASE"/>
    <property type="match status" value="1"/>
</dbReference>
<feature type="transmembrane region" description="Helical" evidence="2">
    <location>
        <begin position="85"/>
        <end position="104"/>
    </location>
</feature>
<feature type="region of interest" description="Disordered" evidence="1">
    <location>
        <begin position="1"/>
        <end position="20"/>
    </location>
</feature>
<dbReference type="InterPro" id="IPR011009">
    <property type="entry name" value="Kinase-like_dom_sf"/>
</dbReference>
<sequence>MPSQIRQRVGSPGSGMPGVKTSNHLSYSVNGSHYDTSSKSKSYGKVWGFSRIKAAAAAAAAAAAVCGRKITTTTRYTCRHFVTKYGKYFIVVLCILTIRIFIFSERNSKDKSYQGIARSWSSLRRSGRNTSMTHPMVIGCYFEDYEYSAAKTSSSATSSIASRSKSSKITRIRYLPINDEYRYPSKRQVEWTSHDVDFHKHLLDSKKYNKARADNVGVPTKVKSNGSGSKEVQVVEQLLKGSKDKDKNNFRSKKRGWGKNSDKTNCKLPYEWMVRPHPTCNSIHEHNLNTFFIESSTMAVENVRLIANGFWRDVWKIRDDISSSNTTIASSSTVENEYTAAALTKEDYSSVHIAAKTLRYEHDYTERNLDRHIRDAIAMEQTTSSPNILDMHAYCGHAIFTELADSAPGAAPTVSDMIWPEDDEPCKVPMRERLNVALEVARGVRDFHFAGAGAGADDRTVGNSNGKRYSPATMAHTDVTPSQFVFVNGKIKMNDFNRCRFIARRDNGDVCPFRVSSNPGKFRSPEEYAYEPETEKVDVYSMGNLFYSLLTEIWPNEKMKSKDAQNAVMNNIRPVVPDKVLQMSEAGDLSVQILLTAMQKCWTYKPSKRPSSKEIVAYLELKIKKLGGKPPPLL</sequence>
<dbReference type="InterPro" id="IPR050167">
    <property type="entry name" value="Ser_Thr_protein_kinase"/>
</dbReference>
<feature type="domain" description="Protein kinase" evidence="3">
    <location>
        <begin position="300"/>
        <end position="621"/>
    </location>
</feature>
<proteinExistence type="predicted"/>
<protein>
    <recommendedName>
        <fullName evidence="3">Protein kinase domain-containing protein</fullName>
    </recommendedName>
</protein>
<gene>
    <name evidence="4" type="ORF">CDEB00056_LOCUS11127</name>
</gene>
<accession>A0A7S3Q555</accession>
<evidence type="ECO:0000256" key="1">
    <source>
        <dbReference type="SAM" id="MobiDB-lite"/>
    </source>
</evidence>
<organism evidence="4">
    <name type="scientific">Chaetoceros debilis</name>
    <dbReference type="NCBI Taxonomy" id="122233"/>
    <lineage>
        <taxon>Eukaryota</taxon>
        <taxon>Sar</taxon>
        <taxon>Stramenopiles</taxon>
        <taxon>Ochrophyta</taxon>
        <taxon>Bacillariophyta</taxon>
        <taxon>Coscinodiscophyceae</taxon>
        <taxon>Chaetocerotophycidae</taxon>
        <taxon>Chaetocerotales</taxon>
        <taxon>Chaetocerotaceae</taxon>
        <taxon>Chaetoceros</taxon>
    </lineage>
</organism>